<dbReference type="Proteomes" id="UP000634476">
    <property type="component" value="Unassembled WGS sequence"/>
</dbReference>
<gene>
    <name evidence="2" type="ORF">Pta02_13280</name>
</gene>
<dbReference type="Pfam" id="PF12277">
    <property type="entry name" value="DUF3618"/>
    <property type="match status" value="1"/>
</dbReference>
<protein>
    <recommendedName>
        <fullName evidence="4">DUF3618 domain-containing protein</fullName>
    </recommendedName>
</protein>
<accession>A0A8J3WR21</accession>
<feature type="region of interest" description="Disordered" evidence="1">
    <location>
        <begin position="1"/>
        <end position="74"/>
    </location>
</feature>
<keyword evidence="3" id="KW-1185">Reference proteome</keyword>
<dbReference type="EMBL" id="BOOK01000007">
    <property type="protein sequence ID" value="GIH99319.1"/>
    <property type="molecule type" value="Genomic_DNA"/>
</dbReference>
<evidence type="ECO:0000313" key="3">
    <source>
        <dbReference type="Proteomes" id="UP000634476"/>
    </source>
</evidence>
<dbReference type="AlphaFoldDB" id="A0A8J3WR21"/>
<feature type="compositionally biased region" description="Low complexity" evidence="1">
    <location>
        <begin position="46"/>
        <end position="64"/>
    </location>
</feature>
<feature type="compositionally biased region" description="Basic and acidic residues" evidence="1">
    <location>
        <begin position="1"/>
        <end position="13"/>
    </location>
</feature>
<dbReference type="RefSeq" id="WP_203873781.1">
    <property type="nucleotide sequence ID" value="NZ_BOOK01000007.1"/>
</dbReference>
<comment type="caution">
    <text evidence="2">The sequence shown here is derived from an EMBL/GenBank/DDBJ whole genome shotgun (WGS) entry which is preliminary data.</text>
</comment>
<dbReference type="InterPro" id="IPR022062">
    <property type="entry name" value="DUF3618"/>
</dbReference>
<name>A0A8J3WR21_9ACTN</name>
<proteinExistence type="predicted"/>
<reference evidence="2" key="1">
    <citation type="submission" date="2021-01" db="EMBL/GenBank/DDBJ databases">
        <title>Whole genome shotgun sequence of Planobispora takensis NBRC 109077.</title>
        <authorList>
            <person name="Komaki H."/>
            <person name="Tamura T."/>
        </authorList>
    </citation>
    <scope>NUCLEOTIDE SEQUENCE</scope>
    <source>
        <strain evidence="2">NBRC 109077</strain>
    </source>
</reference>
<evidence type="ECO:0000313" key="2">
    <source>
        <dbReference type="EMBL" id="GIH99319.1"/>
    </source>
</evidence>
<organism evidence="2 3">
    <name type="scientific">Planobispora takensis</name>
    <dbReference type="NCBI Taxonomy" id="1367882"/>
    <lineage>
        <taxon>Bacteria</taxon>
        <taxon>Bacillati</taxon>
        <taxon>Actinomycetota</taxon>
        <taxon>Actinomycetes</taxon>
        <taxon>Streptosporangiales</taxon>
        <taxon>Streptosporangiaceae</taxon>
        <taxon>Planobispora</taxon>
    </lineage>
</organism>
<evidence type="ECO:0000256" key="1">
    <source>
        <dbReference type="SAM" id="MobiDB-lite"/>
    </source>
</evidence>
<evidence type="ECO:0008006" key="4">
    <source>
        <dbReference type="Google" id="ProtNLM"/>
    </source>
</evidence>
<sequence>MTETDPGRRRDTAEAGMTGSRREDIGASVPPDESASLSGTPASARATGDTSRDSGSGASSAGTTEEQAVRRDIEETRRELGDSVEALIHKTDVKGRVQGRVHETVANVGDDVKRMGTATADTATGLVDRVKEAAPHALDKVRDVTPVEVRQTAGKVSAEVSKRPAATLAVAGALALLVFRAMRRRRSR</sequence>